<dbReference type="AlphaFoldDB" id="A0A7K1KN87"/>
<dbReference type="Pfam" id="PF22516">
    <property type="entry name" value="PreP_C"/>
    <property type="match status" value="1"/>
</dbReference>
<name>A0A7K1KN87_9BACT</name>
<gene>
    <name evidence="2" type="ORF">GKC30_07865</name>
</gene>
<dbReference type="GO" id="GO:0016485">
    <property type="term" value="P:protein processing"/>
    <property type="evidence" value="ECO:0007669"/>
    <property type="project" value="TreeGrafter"/>
</dbReference>
<dbReference type="PANTHER" id="PTHR43016:SF13">
    <property type="entry name" value="PRESEQUENCE PROTEASE, MITOCHONDRIAL"/>
    <property type="match status" value="1"/>
</dbReference>
<dbReference type="Pfam" id="PF00675">
    <property type="entry name" value="Peptidase_M16"/>
    <property type="match status" value="1"/>
</dbReference>
<dbReference type="GO" id="GO:0046872">
    <property type="term" value="F:metal ion binding"/>
    <property type="evidence" value="ECO:0007669"/>
    <property type="project" value="InterPro"/>
</dbReference>
<protein>
    <submittedName>
        <fullName evidence="2">Peptidase M16</fullName>
    </submittedName>
</protein>
<dbReference type="GO" id="GO:0004222">
    <property type="term" value="F:metalloendopeptidase activity"/>
    <property type="evidence" value="ECO:0007669"/>
    <property type="project" value="TreeGrafter"/>
</dbReference>
<dbReference type="SMART" id="SM01264">
    <property type="entry name" value="M16C_associated"/>
    <property type="match status" value="1"/>
</dbReference>
<dbReference type="Proteomes" id="UP000461162">
    <property type="component" value="Unassembled WGS sequence"/>
</dbReference>
<dbReference type="Pfam" id="PF05193">
    <property type="entry name" value="Peptidase_M16_C"/>
    <property type="match status" value="1"/>
</dbReference>
<evidence type="ECO:0000313" key="2">
    <source>
        <dbReference type="EMBL" id="MUM77544.1"/>
    </source>
</evidence>
<proteinExistence type="predicted"/>
<reference evidence="2 3" key="1">
    <citation type="submission" date="2019-11" db="EMBL/GenBank/DDBJ databases">
        <title>Pseudodesulfovibrio alkaliphilus, sp. nov., an alkaliphilic sulfate-reducing bacteria from mud volcano of Taman peninsula, Russia.</title>
        <authorList>
            <person name="Frolova A."/>
            <person name="Merkel A.Y."/>
            <person name="Slobodkin A.I."/>
        </authorList>
    </citation>
    <scope>NUCLEOTIDE SEQUENCE [LARGE SCALE GENOMIC DNA]</scope>
    <source>
        <strain evidence="2 3">F-1</strain>
    </source>
</reference>
<dbReference type="EMBL" id="WODC01000004">
    <property type="protein sequence ID" value="MUM77544.1"/>
    <property type="molecule type" value="Genomic_DNA"/>
</dbReference>
<dbReference type="Gene3D" id="3.30.830.10">
    <property type="entry name" value="Metalloenzyme, LuxS/M16 peptidase-like"/>
    <property type="match status" value="4"/>
</dbReference>
<dbReference type="Pfam" id="PF08367">
    <property type="entry name" value="M16C_assoc"/>
    <property type="match status" value="1"/>
</dbReference>
<dbReference type="InterPro" id="IPR011249">
    <property type="entry name" value="Metalloenz_LuxS/M16"/>
</dbReference>
<evidence type="ECO:0000259" key="1">
    <source>
        <dbReference type="SMART" id="SM01264"/>
    </source>
</evidence>
<feature type="domain" description="Peptidase M16C associated" evidence="1">
    <location>
        <begin position="460"/>
        <end position="709"/>
    </location>
</feature>
<sequence length="969" mass="106650">MSHGFTKVRELEIPEMASVAHLYRHDRTGARVLSIVNDDENKVFGITFRTPPKDSTGVAHILEHSVLCGSEKYPVREPFVELLKGSLQTFLNALTFPDKTCYPVASANESDFYNLVDVYLDAVFFPRLTENTLKQEGWHLELAGHDKPLTYKGVVYNEMKGAYSSPDSLLHEHSQQSLFPDVTYGLDSGGDPAAIPDLTFARFMAFHRDHYHPSNAYAYFYGDDDPDTRLAILDAVFSRFDPRDVTASRVPLQPRFTETRALRKPYPASERLDKAMFTVNWLLAETADPNLNLALHILEHILVGLPSSPLRKALLESGLGDDLAGVGLEADIRQMFFSVGLKGIHPSNAVKVEAIVFNTVKELAEGGIDPRDIEAAVNSVEFDLRENNTGSYPRGLSLMFQALSTWLYDDEDREGDPLLLLPFEEPLGNIRRWLASDERIFEELLARLFLHNPHRTTVLLEPDRKMARRVAAEESARLTAVKESMTPSDLDRIMAEAEELSRLQAEPDAPEALASIPRLSLADLPAEHKAIPTEERSLGATPLLFHDLTTNGIAYVDLAFDLAVVPDELLPLVPILGRALTETGTAKRDYVDLSQWIARTSGGIWAQSFTAPVLESDRAEARLLVRAKATTDKFAETAEILTEILTSARLDSRERVGRIVSEARARAEQRLVPSGHQVVATRLRARTHAAHAMEERMSGVTGLLFLRDLEARVDTDFDTVARDLERLRGLLIARPGLVVNATMDADLLARCESALVPVVDALPDTRAAEAERGPLTLSGREGLAIPAQVNYVGKGVSVTGHGLSFSGAALAVNKLLRTGYLWEKVRVQGGAYGAFSLIDRVGGGIAFVSYRDPNLAATLDAFDAAADYLERLDLSRDELEKTIVGAIGELDAYQLPDAKGFTALVRHLTGQTDAYLQTLREQTLGTSLRDFTEFAKAVRTNAAHGAVCVLGDEEAMAASGLNLDITRVL</sequence>
<organism evidence="2 3">
    <name type="scientific">Pseudodesulfovibrio alkaliphilus</name>
    <dbReference type="NCBI Taxonomy" id="2661613"/>
    <lineage>
        <taxon>Bacteria</taxon>
        <taxon>Pseudomonadati</taxon>
        <taxon>Thermodesulfobacteriota</taxon>
        <taxon>Desulfovibrionia</taxon>
        <taxon>Desulfovibrionales</taxon>
        <taxon>Desulfovibrionaceae</taxon>
    </lineage>
</organism>
<keyword evidence="3" id="KW-1185">Reference proteome</keyword>
<dbReference type="PANTHER" id="PTHR43016">
    <property type="entry name" value="PRESEQUENCE PROTEASE"/>
    <property type="match status" value="1"/>
</dbReference>
<dbReference type="FunFam" id="3.30.830.10:FF:000034">
    <property type="entry name" value="presequence protease 1, chloroplastic/mitochondrial"/>
    <property type="match status" value="1"/>
</dbReference>
<comment type="caution">
    <text evidence="2">The sequence shown here is derived from an EMBL/GenBank/DDBJ whole genome shotgun (WGS) entry which is preliminary data.</text>
</comment>
<accession>A0A7K1KN87</accession>
<dbReference type="InterPro" id="IPR011765">
    <property type="entry name" value="Pept_M16_N"/>
</dbReference>
<dbReference type="InterPro" id="IPR055130">
    <property type="entry name" value="PreP_C"/>
</dbReference>
<dbReference type="InterPro" id="IPR007863">
    <property type="entry name" value="Peptidase_M16_C"/>
</dbReference>
<dbReference type="RefSeq" id="WP_155933787.1">
    <property type="nucleotide sequence ID" value="NZ_WODC01000004.1"/>
</dbReference>
<dbReference type="SUPFAM" id="SSF63411">
    <property type="entry name" value="LuxS/MPP-like metallohydrolase"/>
    <property type="match status" value="4"/>
</dbReference>
<evidence type="ECO:0000313" key="3">
    <source>
        <dbReference type="Proteomes" id="UP000461162"/>
    </source>
</evidence>
<dbReference type="InterPro" id="IPR013578">
    <property type="entry name" value="Peptidase_M16C_assoc"/>
</dbReference>